<proteinExistence type="predicted"/>
<gene>
    <name evidence="1" type="ORF">DFR75_105326</name>
</gene>
<protein>
    <recommendedName>
        <fullName evidence="3">TetR family transcriptional regulator</fullName>
    </recommendedName>
</protein>
<comment type="caution">
    <text evidence="1">The sequence shown here is derived from an EMBL/GenBank/DDBJ whole genome shotgun (WGS) entry which is preliminary data.</text>
</comment>
<dbReference type="Proteomes" id="UP000295087">
    <property type="component" value="Unassembled WGS sequence"/>
</dbReference>
<dbReference type="EMBL" id="SNXK01000005">
    <property type="protein sequence ID" value="TDP33088.1"/>
    <property type="molecule type" value="Genomic_DNA"/>
</dbReference>
<reference evidence="1 2" key="1">
    <citation type="submission" date="2019-03" db="EMBL/GenBank/DDBJ databases">
        <title>Genomic Encyclopedia of Type Strains, Phase IV (KMG-IV): sequencing the most valuable type-strain genomes for metagenomic binning, comparative biology and taxonomic classification.</title>
        <authorList>
            <person name="Goeker M."/>
        </authorList>
    </citation>
    <scope>NUCLEOTIDE SEQUENCE [LARGE SCALE GENOMIC DNA]</scope>
    <source>
        <strain evidence="1 2">DSM 44496</strain>
    </source>
</reference>
<dbReference type="Gene3D" id="1.10.357.10">
    <property type="entry name" value="Tetracycline Repressor, domain 2"/>
    <property type="match status" value="1"/>
</dbReference>
<dbReference type="InterPro" id="IPR036271">
    <property type="entry name" value="Tet_transcr_reg_TetR-rel_C_sf"/>
</dbReference>
<sequence length="125" mass="13885">MVRSILLQDESFRNVAAIEQLAGLVKLMAAYDQQEGRIARSISDGWLRHDSGFFADAVVPQALIAAVNRGKQCGEFASTIDAHVAAEVIYDCYLQTLNRWLHSETPFSLERALEAKLEVLVHGLQ</sequence>
<name>A0A4R6P5H4_NOCIG</name>
<organism evidence="1 2">
    <name type="scientific">Nocardia ignorata</name>
    <dbReference type="NCBI Taxonomy" id="145285"/>
    <lineage>
        <taxon>Bacteria</taxon>
        <taxon>Bacillati</taxon>
        <taxon>Actinomycetota</taxon>
        <taxon>Actinomycetes</taxon>
        <taxon>Mycobacteriales</taxon>
        <taxon>Nocardiaceae</taxon>
        <taxon>Nocardia</taxon>
    </lineage>
</organism>
<dbReference type="SUPFAM" id="SSF48498">
    <property type="entry name" value="Tetracyclin repressor-like, C-terminal domain"/>
    <property type="match status" value="1"/>
</dbReference>
<evidence type="ECO:0000313" key="2">
    <source>
        <dbReference type="Proteomes" id="UP000295087"/>
    </source>
</evidence>
<keyword evidence="2" id="KW-1185">Reference proteome</keyword>
<evidence type="ECO:0008006" key="3">
    <source>
        <dbReference type="Google" id="ProtNLM"/>
    </source>
</evidence>
<dbReference type="AlphaFoldDB" id="A0A4R6P5H4"/>
<evidence type="ECO:0000313" key="1">
    <source>
        <dbReference type="EMBL" id="TDP33088.1"/>
    </source>
</evidence>
<accession>A0A4R6P5H4</accession>